<evidence type="ECO:0000256" key="5">
    <source>
        <dbReference type="ARBA" id="ARBA00023014"/>
    </source>
</evidence>
<dbReference type="Proteomes" id="UP001157133">
    <property type="component" value="Unassembled WGS sequence"/>
</dbReference>
<dbReference type="PROSITE" id="PS01215">
    <property type="entry name" value="MRP"/>
    <property type="match status" value="1"/>
</dbReference>
<dbReference type="CDD" id="cd02037">
    <property type="entry name" value="Mrp_NBP35"/>
    <property type="match status" value="1"/>
</dbReference>
<dbReference type="NCBIfam" id="NF008669">
    <property type="entry name" value="PRK11670.1"/>
    <property type="match status" value="1"/>
</dbReference>
<dbReference type="EMBL" id="BSSU01000006">
    <property type="protein sequence ID" value="GLX81969.1"/>
    <property type="molecule type" value="Genomic_DNA"/>
</dbReference>
<dbReference type="InterPro" id="IPR000808">
    <property type="entry name" value="Mrp-like_CS"/>
</dbReference>
<name>A0ABQ6H383_9GAMM</name>
<keyword evidence="5 6" id="KW-0411">Iron-sulfur</keyword>
<organism evidence="7 8">
    <name type="scientific">Thalassotalea eurytherma</name>
    <dbReference type="NCBI Taxonomy" id="1144278"/>
    <lineage>
        <taxon>Bacteria</taxon>
        <taxon>Pseudomonadati</taxon>
        <taxon>Pseudomonadota</taxon>
        <taxon>Gammaproteobacteria</taxon>
        <taxon>Alteromonadales</taxon>
        <taxon>Colwelliaceae</taxon>
        <taxon>Thalassotalea</taxon>
    </lineage>
</organism>
<keyword evidence="8" id="KW-1185">Reference proteome</keyword>
<proteinExistence type="inferred from homology"/>
<evidence type="ECO:0000256" key="2">
    <source>
        <dbReference type="ARBA" id="ARBA00022741"/>
    </source>
</evidence>
<evidence type="ECO:0000256" key="3">
    <source>
        <dbReference type="ARBA" id="ARBA00022840"/>
    </source>
</evidence>
<keyword evidence="2 6" id="KW-0547">Nucleotide-binding</keyword>
<dbReference type="PANTHER" id="PTHR42961">
    <property type="entry name" value="IRON-SULFUR PROTEIN NUBPL"/>
    <property type="match status" value="1"/>
</dbReference>
<keyword evidence="1 6" id="KW-0479">Metal-binding</keyword>
<dbReference type="InterPro" id="IPR027417">
    <property type="entry name" value="P-loop_NTPase"/>
</dbReference>
<keyword evidence="3 6" id="KW-0067">ATP-binding</keyword>
<accession>A0ABQ6H383</accession>
<sequence length="397" mass="43219">MAQWYKIYHHLSLLFLLFFAYRQIKVVILFSKFFSSSDPRNSEPTENEVIVESTLAQYHSEAFPKGVINCCQHLTIKESKKDIVVKGEIGFPCQTELDELSHQLTKAINKQVVIDLTLLVMPIKKHDIADVKNIIAVASGKGGVGKSTTAVNLAVALQAEGARVGILDADIYGPSIPLMLGVKNEKPMSEDGKSMIPVNGLGVEAMSIGFLVPDSDAAVWRGPMASRAFDQLLNETRWSELDYLIVDMPPGTGDIQLTLSQKVPVCGAVIVTTPQDIALADANKGIAMFDKVNVPILGLIENMSYHICDNCGHQSFLFGEQGGVDAAKAHNVPLLGQLPLSLAVRENADQGLSQVIENSTGQIAQQYLKIARNLAGQLFLTKDKRSPDTPDILIKEV</sequence>
<comment type="subunit">
    <text evidence="6">Homodimer.</text>
</comment>
<evidence type="ECO:0000313" key="7">
    <source>
        <dbReference type="EMBL" id="GLX81969.1"/>
    </source>
</evidence>
<feature type="binding site" evidence="6">
    <location>
        <begin position="140"/>
        <end position="147"/>
    </location>
    <ligand>
        <name>ATP</name>
        <dbReference type="ChEBI" id="CHEBI:30616"/>
    </ligand>
</feature>
<protein>
    <recommendedName>
        <fullName evidence="6">Iron-sulfur cluster carrier protein</fullName>
    </recommendedName>
</protein>
<keyword evidence="6" id="KW-0378">Hydrolase</keyword>
<dbReference type="InterPro" id="IPR033756">
    <property type="entry name" value="YlxH/NBP35"/>
</dbReference>
<evidence type="ECO:0000256" key="4">
    <source>
        <dbReference type="ARBA" id="ARBA00023004"/>
    </source>
</evidence>
<dbReference type="Pfam" id="PF10609">
    <property type="entry name" value="ParA"/>
    <property type="match status" value="1"/>
</dbReference>
<evidence type="ECO:0000256" key="6">
    <source>
        <dbReference type="HAMAP-Rule" id="MF_02040"/>
    </source>
</evidence>
<dbReference type="InterPro" id="IPR044304">
    <property type="entry name" value="NUBPL-like"/>
</dbReference>
<comment type="caution">
    <text evidence="7">The sequence shown here is derived from an EMBL/GenBank/DDBJ whole genome shotgun (WGS) entry which is preliminary data.</text>
</comment>
<dbReference type="SUPFAM" id="SSF52540">
    <property type="entry name" value="P-loop containing nucleoside triphosphate hydrolases"/>
    <property type="match status" value="1"/>
</dbReference>
<evidence type="ECO:0000313" key="8">
    <source>
        <dbReference type="Proteomes" id="UP001157133"/>
    </source>
</evidence>
<dbReference type="InterPro" id="IPR019591">
    <property type="entry name" value="Mrp/NBP35_ATP-bd"/>
</dbReference>
<dbReference type="Gene3D" id="3.40.50.300">
    <property type="entry name" value="P-loop containing nucleotide triphosphate hydrolases"/>
    <property type="match status" value="1"/>
</dbReference>
<keyword evidence="4 6" id="KW-0408">Iron</keyword>
<comment type="function">
    <text evidence="6">Binds and transfers iron-sulfur (Fe-S) clusters to target apoproteins. Can hydrolyze ATP.</text>
</comment>
<reference evidence="7 8" key="1">
    <citation type="submission" date="2023-03" db="EMBL/GenBank/DDBJ databases">
        <title>Draft genome sequence of Thalassotalea eurytherma JCM 18482T.</title>
        <authorList>
            <person name="Sawabe T."/>
        </authorList>
    </citation>
    <scope>NUCLEOTIDE SEQUENCE [LARGE SCALE GENOMIC DNA]</scope>
    <source>
        <strain evidence="7 8">JCM 18482</strain>
    </source>
</reference>
<dbReference type="HAMAP" id="MF_02040">
    <property type="entry name" value="Mrp_NBP35"/>
    <property type="match status" value="1"/>
</dbReference>
<gene>
    <name evidence="7" type="ORF">theurythT_14210</name>
</gene>
<comment type="similarity">
    <text evidence="6">Belongs to the Mrp/NBP35 ATP-binding proteins family.</text>
</comment>
<dbReference type="PANTHER" id="PTHR42961:SF2">
    <property type="entry name" value="IRON-SULFUR PROTEIN NUBPL"/>
    <property type="match status" value="1"/>
</dbReference>
<evidence type="ECO:0000256" key="1">
    <source>
        <dbReference type="ARBA" id="ARBA00022723"/>
    </source>
</evidence>